<feature type="compositionally biased region" description="Basic and acidic residues" evidence="2">
    <location>
        <begin position="15"/>
        <end position="26"/>
    </location>
</feature>
<evidence type="ECO:0000256" key="2">
    <source>
        <dbReference type="SAM" id="MobiDB-lite"/>
    </source>
</evidence>
<evidence type="ECO:0000313" key="4">
    <source>
        <dbReference type="EMBL" id="MBE4752286.1"/>
    </source>
</evidence>
<dbReference type="Pfam" id="PF07238">
    <property type="entry name" value="PilZ"/>
    <property type="match status" value="1"/>
</dbReference>
<reference evidence="4 5" key="1">
    <citation type="submission" date="2020-02" db="EMBL/GenBank/DDBJ databases">
        <authorList>
            <person name="Babadi Z.K."/>
            <person name="Risdian C."/>
            <person name="Ebrahimipour G.H."/>
            <person name="Wink J."/>
        </authorList>
    </citation>
    <scope>NUCLEOTIDE SEQUENCE [LARGE SCALE GENOMIC DNA]</scope>
    <source>
        <strain evidence="4 5">ZKHCc1 1396</strain>
    </source>
</reference>
<feature type="compositionally biased region" description="Basic and acidic residues" evidence="2">
    <location>
        <begin position="179"/>
        <end position="192"/>
    </location>
</feature>
<feature type="coiled-coil region" evidence="1">
    <location>
        <begin position="88"/>
        <end position="144"/>
    </location>
</feature>
<organism evidence="4 5">
    <name type="scientific">Corallococcus soli</name>
    <dbReference type="NCBI Taxonomy" id="2710757"/>
    <lineage>
        <taxon>Bacteria</taxon>
        <taxon>Pseudomonadati</taxon>
        <taxon>Myxococcota</taxon>
        <taxon>Myxococcia</taxon>
        <taxon>Myxococcales</taxon>
        <taxon>Cystobacterineae</taxon>
        <taxon>Myxococcaceae</taxon>
        <taxon>Corallococcus</taxon>
    </lineage>
</organism>
<feature type="region of interest" description="Disordered" evidence="2">
    <location>
        <begin position="1"/>
        <end position="26"/>
    </location>
</feature>
<dbReference type="NCBIfam" id="TIGR02266">
    <property type="entry name" value="gmx_TIGR02266"/>
    <property type="match status" value="1"/>
</dbReference>
<evidence type="ECO:0000313" key="5">
    <source>
        <dbReference type="Proteomes" id="UP001516472"/>
    </source>
</evidence>
<keyword evidence="5" id="KW-1185">Reference proteome</keyword>
<accession>A0ABR9PWJ5</accession>
<dbReference type="Gene3D" id="2.40.10.220">
    <property type="entry name" value="predicted glycosyltransferase like domains"/>
    <property type="match status" value="1"/>
</dbReference>
<dbReference type="Proteomes" id="UP001516472">
    <property type="component" value="Unassembled WGS sequence"/>
</dbReference>
<sequence>MSPLPPSPRTPPPSREAELARAESDMARLEERLAEQVARAAADAQALTERLDRVRQALARPESAGDSRLSQWAVRLEDTESPALTPDMEQLREKALEAREAALDTRRQAGLDLQSSLRLHQEDAARVVKALTDAEADLKRVEAAARARAEAEARARAEAEARTEELARPPAMTPARAKSSRDETPTRSDKPGPRLPLPPAKDEARSNGRVRMHTAIDMRSDSNFFTGFSMDISEGGIFIATVEAVPRGTTVDLDFTLPGGRPLTVNGVVRWARDGNDRTPELMPGVGVQFTALPPEVAHAISSFVATRDPMFYPD</sequence>
<dbReference type="SUPFAM" id="SSF141371">
    <property type="entry name" value="PilZ domain-like"/>
    <property type="match status" value="1"/>
</dbReference>
<feature type="region of interest" description="Disordered" evidence="2">
    <location>
        <begin position="154"/>
        <end position="209"/>
    </location>
</feature>
<feature type="compositionally biased region" description="Basic and acidic residues" evidence="2">
    <location>
        <begin position="154"/>
        <end position="167"/>
    </location>
</feature>
<feature type="domain" description="PilZ" evidence="3">
    <location>
        <begin position="205"/>
        <end position="305"/>
    </location>
</feature>
<comment type="caution">
    <text evidence="4">The sequence shown here is derived from an EMBL/GenBank/DDBJ whole genome shotgun (WGS) entry which is preliminary data.</text>
</comment>
<dbReference type="RefSeq" id="WP_193429468.1">
    <property type="nucleotide sequence ID" value="NZ_JAAIYO010000011.1"/>
</dbReference>
<dbReference type="EMBL" id="JAAIYO010000011">
    <property type="protein sequence ID" value="MBE4752286.1"/>
    <property type="molecule type" value="Genomic_DNA"/>
</dbReference>
<protein>
    <submittedName>
        <fullName evidence="4">TIGR02266 family protein</fullName>
    </submittedName>
</protein>
<dbReference type="InterPro" id="IPR009875">
    <property type="entry name" value="PilZ_domain"/>
</dbReference>
<proteinExistence type="predicted"/>
<evidence type="ECO:0000256" key="1">
    <source>
        <dbReference type="SAM" id="Coils"/>
    </source>
</evidence>
<dbReference type="InterPro" id="IPR011752">
    <property type="entry name" value="PilV_Myxo-type"/>
</dbReference>
<feature type="compositionally biased region" description="Pro residues" evidence="2">
    <location>
        <begin position="1"/>
        <end position="14"/>
    </location>
</feature>
<evidence type="ECO:0000259" key="3">
    <source>
        <dbReference type="Pfam" id="PF07238"/>
    </source>
</evidence>
<name>A0ABR9PWJ5_9BACT</name>
<keyword evidence="1" id="KW-0175">Coiled coil</keyword>
<gene>
    <name evidence="4" type="ORF">G4177_29385</name>
</gene>